<dbReference type="STRING" id="1165689.SAMN02927914_01023"/>
<dbReference type="GO" id="GO:0004497">
    <property type="term" value="F:monooxygenase activity"/>
    <property type="evidence" value="ECO:0007669"/>
    <property type="project" value="TreeGrafter"/>
</dbReference>
<gene>
    <name evidence="3" type="ORF">SAMN02927914_01023</name>
</gene>
<dbReference type="AlphaFoldDB" id="A0A1G5W120"/>
<feature type="region of interest" description="Disordered" evidence="2">
    <location>
        <begin position="587"/>
        <end position="606"/>
    </location>
</feature>
<dbReference type="Pfam" id="PF13738">
    <property type="entry name" value="Pyr_redox_3"/>
    <property type="match status" value="1"/>
</dbReference>
<dbReference type="SUPFAM" id="SSF51905">
    <property type="entry name" value="FAD/NAD(P)-binding domain"/>
    <property type="match status" value="2"/>
</dbReference>
<feature type="compositionally biased region" description="Basic and acidic residues" evidence="2">
    <location>
        <begin position="138"/>
        <end position="149"/>
    </location>
</feature>
<dbReference type="Proteomes" id="UP000198588">
    <property type="component" value="Unassembled WGS sequence"/>
</dbReference>
<evidence type="ECO:0000313" key="3">
    <source>
        <dbReference type="EMBL" id="SDA51644.1"/>
    </source>
</evidence>
<dbReference type="InterPro" id="IPR032710">
    <property type="entry name" value="NTF2-like_dom_sf"/>
</dbReference>
<dbReference type="GO" id="GO:0050660">
    <property type="term" value="F:flavin adenine dinucleotide binding"/>
    <property type="evidence" value="ECO:0007669"/>
    <property type="project" value="TreeGrafter"/>
</dbReference>
<dbReference type="Gene3D" id="3.10.450.50">
    <property type="match status" value="1"/>
</dbReference>
<sequence>MLEIAPTKQAAAWFDSLAQALAAGDFAAAGNLFVDDCYWRDLLAFTWNVKTMEGREAIADMLRTTLPTTKPTAWRLTGEATSDEGTIEAWFSFETAVATGQGVMRLRDGRCQTLFTAMTELKGFEERKGPARPLGVRHKADPERETWSEARARETRELGAGEQPYCLVIGGGQGGIMLGARLRQLGVPTIIIEKNARPGDSWRNRYRSLVLHDPVWYDHLPYIPFPENWPVFTPKDKMGDWLEMYTRVMELNYWVATKCLSASYDETEKVWTVVVDRVGRHITLKPKHIVFATGAYGPPRRIDLAGAETFKGELLHSSQYSSGEKFRDKRVAVIGAASSGHDVCVDLWESGAKVTMIQRSPTTVVKSDTLMEVGFEIFSENALARGITTEKADMIVASTPFALVPKGQRALYEVIKKRDAAFYDRLRAAGFAIDFGDDETGLLMKAYRTGSGYYIDVGASDLIIDGEIGVRSGVAIKSLTPTGILFEDGSELAADAIIACTGYQSMNETVAQIVSREVADKVGPCWGLGSGVKGDPGPWQGELRNMWKPTAQEALWFHGGNLALSRFYSKYVALQIKARMEGIATPVYGKPSNSSTETSRASPRQI</sequence>
<dbReference type="PANTHER" id="PTHR43539">
    <property type="entry name" value="FLAVIN-BINDING MONOOXYGENASE-LIKE PROTEIN (AFU_ORTHOLOGUE AFUA_4G09220)"/>
    <property type="match status" value="1"/>
</dbReference>
<dbReference type="SUPFAM" id="SSF54427">
    <property type="entry name" value="NTF2-like"/>
    <property type="match status" value="1"/>
</dbReference>
<feature type="region of interest" description="Disordered" evidence="2">
    <location>
        <begin position="129"/>
        <end position="149"/>
    </location>
</feature>
<organism evidence="3 4">
    <name type="scientific">Mesorhizobium qingshengii</name>
    <dbReference type="NCBI Taxonomy" id="1165689"/>
    <lineage>
        <taxon>Bacteria</taxon>
        <taxon>Pseudomonadati</taxon>
        <taxon>Pseudomonadota</taxon>
        <taxon>Alphaproteobacteria</taxon>
        <taxon>Hyphomicrobiales</taxon>
        <taxon>Phyllobacteriaceae</taxon>
        <taxon>Mesorhizobium</taxon>
    </lineage>
</organism>
<dbReference type="RefSeq" id="WP_091575919.1">
    <property type="nucleotide sequence ID" value="NZ_FMXM01000003.1"/>
</dbReference>
<dbReference type="PRINTS" id="PR00411">
    <property type="entry name" value="PNDRDTASEI"/>
</dbReference>
<accession>A0A1G5W120</accession>
<evidence type="ECO:0000256" key="1">
    <source>
        <dbReference type="ARBA" id="ARBA00023002"/>
    </source>
</evidence>
<proteinExistence type="predicted"/>
<dbReference type="PANTHER" id="PTHR43539:SF68">
    <property type="entry name" value="FLAVIN-BINDING MONOOXYGENASE-LIKE PROTEIN (AFU_ORTHOLOGUE AFUA_4G09220)"/>
    <property type="match status" value="1"/>
</dbReference>
<dbReference type="EMBL" id="FMXM01000003">
    <property type="protein sequence ID" value="SDA51644.1"/>
    <property type="molecule type" value="Genomic_DNA"/>
</dbReference>
<evidence type="ECO:0000313" key="4">
    <source>
        <dbReference type="Proteomes" id="UP000198588"/>
    </source>
</evidence>
<feature type="compositionally biased region" description="Polar residues" evidence="2">
    <location>
        <begin position="591"/>
        <end position="606"/>
    </location>
</feature>
<dbReference type="InterPro" id="IPR050982">
    <property type="entry name" value="Auxin_biosynth/cation_transpt"/>
</dbReference>
<name>A0A1G5W120_9HYPH</name>
<keyword evidence="1" id="KW-0560">Oxidoreductase</keyword>
<evidence type="ECO:0000256" key="2">
    <source>
        <dbReference type="SAM" id="MobiDB-lite"/>
    </source>
</evidence>
<dbReference type="InterPro" id="IPR036188">
    <property type="entry name" value="FAD/NAD-bd_sf"/>
</dbReference>
<dbReference type="OrthoDB" id="9808049at2"/>
<protein>
    <submittedName>
        <fullName evidence="3">Putative flavoprotein involved in K+ transport</fullName>
    </submittedName>
</protein>
<dbReference type="Gene3D" id="3.50.50.60">
    <property type="entry name" value="FAD/NAD(P)-binding domain"/>
    <property type="match status" value="2"/>
</dbReference>
<reference evidence="3 4" key="1">
    <citation type="submission" date="2016-10" db="EMBL/GenBank/DDBJ databases">
        <authorList>
            <person name="de Groot N.N."/>
        </authorList>
    </citation>
    <scope>NUCLEOTIDE SEQUENCE [LARGE SCALE GENOMIC DNA]</scope>
    <source>
        <strain evidence="3 4">CGMCC 1.12097</strain>
    </source>
</reference>